<feature type="repeat" description="ANK" evidence="3">
    <location>
        <begin position="74"/>
        <end position="106"/>
    </location>
</feature>
<reference evidence="4" key="3">
    <citation type="submission" date="2025-09" db="UniProtKB">
        <authorList>
            <consortium name="Ensembl"/>
        </authorList>
    </citation>
    <scope>IDENTIFICATION</scope>
</reference>
<organism evidence="4 5">
    <name type="scientific">Sphaeramia orbicularis</name>
    <name type="common">orbiculate cardinalfish</name>
    <dbReference type="NCBI Taxonomy" id="375764"/>
    <lineage>
        <taxon>Eukaryota</taxon>
        <taxon>Metazoa</taxon>
        <taxon>Chordata</taxon>
        <taxon>Craniata</taxon>
        <taxon>Vertebrata</taxon>
        <taxon>Euteleostomi</taxon>
        <taxon>Actinopterygii</taxon>
        <taxon>Neopterygii</taxon>
        <taxon>Teleostei</taxon>
        <taxon>Neoteleostei</taxon>
        <taxon>Acanthomorphata</taxon>
        <taxon>Gobiaria</taxon>
        <taxon>Kurtiformes</taxon>
        <taxon>Apogonoidei</taxon>
        <taxon>Apogonidae</taxon>
        <taxon>Apogoninae</taxon>
        <taxon>Sphaeramia</taxon>
    </lineage>
</organism>
<dbReference type="SUPFAM" id="SSF48403">
    <property type="entry name" value="Ankyrin repeat"/>
    <property type="match status" value="1"/>
</dbReference>
<protein>
    <submittedName>
        <fullName evidence="4">Uncharacterized protein</fullName>
    </submittedName>
</protein>
<dbReference type="GO" id="GO:0070531">
    <property type="term" value="C:BRCA1-A complex"/>
    <property type="evidence" value="ECO:0007669"/>
    <property type="project" value="TreeGrafter"/>
</dbReference>
<dbReference type="Pfam" id="PF00023">
    <property type="entry name" value="Ank"/>
    <property type="match status" value="1"/>
</dbReference>
<keyword evidence="5" id="KW-1185">Reference proteome</keyword>
<dbReference type="AlphaFoldDB" id="A0A673CUI5"/>
<name>A0A673CUI5_9TELE</name>
<evidence type="ECO:0000256" key="1">
    <source>
        <dbReference type="ARBA" id="ARBA00022737"/>
    </source>
</evidence>
<accession>A0A673CUI5</accession>
<proteinExistence type="predicted"/>
<feature type="repeat" description="ANK" evidence="3">
    <location>
        <begin position="169"/>
        <end position="201"/>
    </location>
</feature>
<dbReference type="Proteomes" id="UP000472271">
    <property type="component" value="Chromosome 17"/>
</dbReference>
<dbReference type="GO" id="GO:0085020">
    <property type="term" value="P:protein K6-linked ubiquitination"/>
    <property type="evidence" value="ECO:0007669"/>
    <property type="project" value="TreeGrafter"/>
</dbReference>
<reference evidence="4" key="2">
    <citation type="submission" date="2025-08" db="UniProtKB">
        <authorList>
            <consortium name="Ensembl"/>
        </authorList>
    </citation>
    <scope>IDENTIFICATION</scope>
</reference>
<keyword evidence="2 3" id="KW-0040">ANK repeat</keyword>
<evidence type="ECO:0000256" key="2">
    <source>
        <dbReference type="ARBA" id="ARBA00023043"/>
    </source>
</evidence>
<dbReference type="InterPro" id="IPR002110">
    <property type="entry name" value="Ankyrin_rpt"/>
</dbReference>
<dbReference type="PANTHER" id="PTHR24171:SF8">
    <property type="entry name" value="BRCA1-ASSOCIATED RING DOMAIN PROTEIN 1"/>
    <property type="match status" value="1"/>
</dbReference>
<dbReference type="Gene3D" id="1.25.40.20">
    <property type="entry name" value="Ankyrin repeat-containing domain"/>
    <property type="match status" value="2"/>
</dbReference>
<dbReference type="GO" id="GO:0004842">
    <property type="term" value="F:ubiquitin-protein transferase activity"/>
    <property type="evidence" value="ECO:0007669"/>
    <property type="project" value="TreeGrafter"/>
</dbReference>
<evidence type="ECO:0000256" key="3">
    <source>
        <dbReference type="PROSITE-ProRule" id="PRU00023"/>
    </source>
</evidence>
<feature type="repeat" description="ANK" evidence="3">
    <location>
        <begin position="41"/>
        <end position="73"/>
    </location>
</feature>
<dbReference type="GO" id="GO:0031436">
    <property type="term" value="C:BRCA1-BARD1 complex"/>
    <property type="evidence" value="ECO:0007669"/>
    <property type="project" value="TreeGrafter"/>
</dbReference>
<sequence length="274" mass="30972">MEEGTFEDQLLLHAKEGSCSHIQRKLFMLLSVMAARWKPNSGWTSLHLASYLGYRDVVEELLKAGADVNLQDNMGDTPLHKAACTGRKEIVLLLLRYDACVNIINGTAQIPKDVTEDDEIITMLEAAERREARRREEKLLEAAREGDVCTLSKLLSGEEAPNIQCRDALGNTPLHCAAYRGQKQCIIKLLKSGASPSLKNNNVQKIEGPLWKSSRFLGWRSHWVVIEDGSISWYPRQVYLFSILILLQPSESCMDNSVRYDYDINMCLVSKQLM</sequence>
<dbReference type="PANTHER" id="PTHR24171">
    <property type="entry name" value="ANKYRIN REPEAT DOMAIN-CONTAINING PROTEIN 39-RELATED"/>
    <property type="match status" value="1"/>
</dbReference>
<evidence type="ECO:0000313" key="5">
    <source>
        <dbReference type="Proteomes" id="UP000472271"/>
    </source>
</evidence>
<dbReference type="InParanoid" id="A0A673CUI5"/>
<evidence type="ECO:0000313" key="4">
    <source>
        <dbReference type="Ensembl" id="ENSSORP00005057079.1"/>
    </source>
</evidence>
<dbReference type="Pfam" id="PF12796">
    <property type="entry name" value="Ank_2"/>
    <property type="match status" value="1"/>
</dbReference>
<dbReference type="InterPro" id="IPR036770">
    <property type="entry name" value="Ankyrin_rpt-contain_sf"/>
</dbReference>
<keyword evidence="1" id="KW-0677">Repeat</keyword>
<dbReference type="Ensembl" id="ENSSORT00005058382.1">
    <property type="protein sequence ID" value="ENSSORP00005057079.1"/>
    <property type="gene ID" value="ENSSORG00005025337.1"/>
</dbReference>
<dbReference type="PROSITE" id="PS50297">
    <property type="entry name" value="ANK_REP_REGION"/>
    <property type="match status" value="3"/>
</dbReference>
<reference evidence="4" key="1">
    <citation type="submission" date="2019-06" db="EMBL/GenBank/DDBJ databases">
        <authorList>
            <consortium name="Wellcome Sanger Institute Data Sharing"/>
        </authorList>
    </citation>
    <scope>NUCLEOTIDE SEQUENCE [LARGE SCALE GENOMIC DNA]</scope>
</reference>
<dbReference type="SMART" id="SM00248">
    <property type="entry name" value="ANK"/>
    <property type="match status" value="3"/>
</dbReference>
<dbReference type="PROSITE" id="PS50088">
    <property type="entry name" value="ANK_REPEAT"/>
    <property type="match status" value="3"/>
</dbReference>